<dbReference type="InterPro" id="IPR036869">
    <property type="entry name" value="J_dom_sf"/>
</dbReference>
<dbReference type="Gene3D" id="1.10.287.110">
    <property type="entry name" value="DnaJ domain"/>
    <property type="match status" value="1"/>
</dbReference>
<evidence type="ECO:0000313" key="5">
    <source>
        <dbReference type="EMBL" id="MXR51646.1"/>
    </source>
</evidence>
<evidence type="ECO:0000313" key="6">
    <source>
        <dbReference type="Proteomes" id="UP000466535"/>
    </source>
</evidence>
<protein>
    <submittedName>
        <fullName evidence="5">DnaJ domain-containing protein</fullName>
    </submittedName>
</protein>
<dbReference type="GO" id="GO:0005737">
    <property type="term" value="C:cytoplasm"/>
    <property type="evidence" value="ECO:0007669"/>
    <property type="project" value="TreeGrafter"/>
</dbReference>
<feature type="compositionally biased region" description="Basic and acidic residues" evidence="2">
    <location>
        <begin position="105"/>
        <end position="118"/>
    </location>
</feature>
<dbReference type="GO" id="GO:0051082">
    <property type="term" value="F:unfolded protein binding"/>
    <property type="evidence" value="ECO:0007669"/>
    <property type="project" value="TreeGrafter"/>
</dbReference>
<dbReference type="InterPro" id="IPR001623">
    <property type="entry name" value="DnaJ_domain"/>
</dbReference>
<dbReference type="PANTHER" id="PTHR43096">
    <property type="entry name" value="DNAJ HOMOLOG 1, MITOCHONDRIAL-RELATED"/>
    <property type="match status" value="1"/>
</dbReference>
<evidence type="ECO:0000256" key="2">
    <source>
        <dbReference type="SAM" id="MobiDB-lite"/>
    </source>
</evidence>
<dbReference type="GO" id="GO:0042026">
    <property type="term" value="P:protein refolding"/>
    <property type="evidence" value="ECO:0007669"/>
    <property type="project" value="TreeGrafter"/>
</dbReference>
<name>A0A6B0T629_9EURY</name>
<dbReference type="PROSITE" id="PS50076">
    <property type="entry name" value="DNAJ_2"/>
    <property type="match status" value="1"/>
</dbReference>
<dbReference type="OrthoDB" id="11397at2157"/>
<evidence type="ECO:0000256" key="3">
    <source>
        <dbReference type="SAM" id="Phobius"/>
    </source>
</evidence>
<keyword evidence="6" id="KW-1185">Reference proteome</keyword>
<feature type="transmembrane region" description="Helical" evidence="3">
    <location>
        <begin position="169"/>
        <end position="192"/>
    </location>
</feature>
<dbReference type="Proteomes" id="UP000466535">
    <property type="component" value="Unassembled WGS sequence"/>
</dbReference>
<comment type="caution">
    <text evidence="5">The sequence shown here is derived from an EMBL/GenBank/DDBJ whole genome shotgun (WGS) entry which is preliminary data.</text>
</comment>
<feature type="domain" description="J" evidence="4">
    <location>
        <begin position="4"/>
        <end position="68"/>
    </location>
</feature>
<dbReference type="PANTHER" id="PTHR43096:SF52">
    <property type="entry name" value="DNAJ HOMOLOG 1, MITOCHONDRIAL-RELATED"/>
    <property type="match status" value="1"/>
</dbReference>
<sequence length="228" mass="24751">MGESFYTVLGVERDADAAAIRRAYRSRAKECHPDVSDDPDAAERFKRLTTARDVLLDADERATYDRLGHEAYVNEHIETSVWEAGKSETGEAGRQSTGSGTRGWRPSERRQPREERDTGAGNRRSWSRAADGGYTEESWQRAPDAYMRSGGGSTTRPPSGSAAEAVREMGPWLVIHLTLVGSALATGGFMLSRPETDPALAAATGLFSLLLVGVVVLLSTIHVLTELS</sequence>
<dbReference type="CDD" id="cd06257">
    <property type="entry name" value="DnaJ"/>
    <property type="match status" value="1"/>
</dbReference>
<dbReference type="EMBL" id="WUUT01000003">
    <property type="protein sequence ID" value="MXR51646.1"/>
    <property type="molecule type" value="Genomic_DNA"/>
</dbReference>
<dbReference type="PRINTS" id="PR00625">
    <property type="entry name" value="JDOMAIN"/>
</dbReference>
<reference evidence="5 6" key="1">
    <citation type="submission" date="2019-12" db="EMBL/GenBank/DDBJ databases">
        <title>Isolation and characterization of three novel carbon monoxide-oxidizing members of Halobacteria from salione crusts and soils.</title>
        <authorList>
            <person name="Myers M.R."/>
            <person name="King G.M."/>
        </authorList>
    </citation>
    <scope>NUCLEOTIDE SEQUENCE [LARGE SCALE GENOMIC DNA]</scope>
    <source>
        <strain evidence="5 6">WSH3</strain>
    </source>
</reference>
<dbReference type="AlphaFoldDB" id="A0A6B0T629"/>
<feature type="transmembrane region" description="Helical" evidence="3">
    <location>
        <begin position="199"/>
        <end position="224"/>
    </location>
</feature>
<keyword evidence="3" id="KW-0812">Transmembrane</keyword>
<keyword evidence="1" id="KW-0143">Chaperone</keyword>
<dbReference type="SUPFAM" id="SSF46565">
    <property type="entry name" value="Chaperone J-domain"/>
    <property type="match status" value="1"/>
</dbReference>
<keyword evidence="3" id="KW-1133">Transmembrane helix</keyword>
<evidence type="ECO:0000256" key="1">
    <source>
        <dbReference type="ARBA" id="ARBA00023186"/>
    </source>
</evidence>
<dbReference type="RefSeq" id="WP_159763790.1">
    <property type="nucleotide sequence ID" value="NZ_WUUT01000003.1"/>
</dbReference>
<dbReference type="Pfam" id="PF00226">
    <property type="entry name" value="DnaJ"/>
    <property type="match status" value="1"/>
</dbReference>
<gene>
    <name evidence="5" type="ORF">GRX03_08525</name>
</gene>
<dbReference type="SMART" id="SM00271">
    <property type="entry name" value="DnaJ"/>
    <property type="match status" value="1"/>
</dbReference>
<accession>A0A6B0T629</accession>
<proteinExistence type="predicted"/>
<organism evidence="5 6">
    <name type="scientific">Halovenus carboxidivorans</name>
    <dbReference type="NCBI Taxonomy" id="2692199"/>
    <lineage>
        <taxon>Archaea</taxon>
        <taxon>Methanobacteriati</taxon>
        <taxon>Methanobacteriota</taxon>
        <taxon>Stenosarchaea group</taxon>
        <taxon>Halobacteria</taxon>
        <taxon>Halobacteriales</taxon>
        <taxon>Haloarculaceae</taxon>
        <taxon>Halovenus</taxon>
    </lineage>
</organism>
<feature type="region of interest" description="Disordered" evidence="2">
    <location>
        <begin position="83"/>
        <end position="162"/>
    </location>
</feature>
<evidence type="ECO:0000259" key="4">
    <source>
        <dbReference type="PROSITE" id="PS50076"/>
    </source>
</evidence>
<keyword evidence="3" id="KW-0472">Membrane</keyword>